<gene>
    <name evidence="2" type="ORF">DWW35_12785</name>
</gene>
<sequence length="424" mass="47938">MGIITIKNKKNMKKIYLIMILFFATASGVFAQTTNIVTLMLKAKSGEAEAQNALGEAYYDGKGVTENLTEAVKWFTKAAEQENAKAQYNLGICYYYGYGVQYRDRREAVKWYTRAAEQGNADAQNDLGYCYEFGEGVDKNLKEAVKWYTKAAEQGLPMAQCNLGVCYKYGNGVEKNFEEAVKWYTKAANQEYARAQYNLALSYDKGEGVAKNDSEAMKWYLKAVKNNYPQAAYYYGAMLLAGDKQKGVTKNIPEGVKYLRKAADLKNLDAIQALVGAYCLKMEGENDFGISKYLSYADFVKYLKIGAEQGNQDMKTILANLPNYKSRIAQEKSLVAKYGQRAYDNIKKGKVYIGMPEGILTEFKTFETDGSRYQMYKYNGPYRDLVGTYKQYIPSYGLRLANLLGKVFPRIVKVRNGKVTNVIY</sequence>
<evidence type="ECO:0000313" key="3">
    <source>
        <dbReference type="Proteomes" id="UP000285236"/>
    </source>
</evidence>
<dbReference type="Proteomes" id="UP000285236">
    <property type="component" value="Unassembled WGS sequence"/>
</dbReference>
<dbReference type="Gene3D" id="1.25.40.10">
    <property type="entry name" value="Tetratricopeptide repeat domain"/>
    <property type="match status" value="2"/>
</dbReference>
<dbReference type="PANTHER" id="PTHR45011:SF1">
    <property type="entry name" value="DAP3-BINDING CELL DEATH ENHANCER 1"/>
    <property type="match status" value="1"/>
</dbReference>
<proteinExistence type="predicted"/>
<dbReference type="SUPFAM" id="SSF81901">
    <property type="entry name" value="HCP-like"/>
    <property type="match status" value="2"/>
</dbReference>
<feature type="chain" id="PRO_5041685452" evidence="1">
    <location>
        <begin position="32"/>
        <end position="424"/>
    </location>
</feature>
<comment type="caution">
    <text evidence="2">The sequence shown here is derived from an EMBL/GenBank/DDBJ whole genome shotgun (WGS) entry which is preliminary data.</text>
</comment>
<reference evidence="2 3" key="1">
    <citation type="submission" date="2018-08" db="EMBL/GenBank/DDBJ databases">
        <title>A genome reference for cultivated species of the human gut microbiota.</title>
        <authorList>
            <person name="Zou Y."/>
            <person name="Xue W."/>
            <person name="Luo G."/>
        </authorList>
    </citation>
    <scope>NUCLEOTIDE SEQUENCE [LARGE SCALE GENOMIC DNA]</scope>
    <source>
        <strain evidence="2 3">AF15-25</strain>
    </source>
</reference>
<dbReference type="EMBL" id="QRYP01000044">
    <property type="protein sequence ID" value="RGU92555.1"/>
    <property type="molecule type" value="Genomic_DNA"/>
</dbReference>
<evidence type="ECO:0000256" key="1">
    <source>
        <dbReference type="SAM" id="SignalP"/>
    </source>
</evidence>
<feature type="signal peptide" evidence="1">
    <location>
        <begin position="1"/>
        <end position="31"/>
    </location>
</feature>
<name>A0AA92TQ39_9BACT</name>
<dbReference type="InterPro" id="IPR011990">
    <property type="entry name" value="TPR-like_helical_dom_sf"/>
</dbReference>
<keyword evidence="1" id="KW-0732">Signal</keyword>
<dbReference type="InterPro" id="IPR006597">
    <property type="entry name" value="Sel1-like"/>
</dbReference>
<organism evidence="2 3">
    <name type="scientific">Segatella copri</name>
    <dbReference type="NCBI Taxonomy" id="165179"/>
    <lineage>
        <taxon>Bacteria</taxon>
        <taxon>Pseudomonadati</taxon>
        <taxon>Bacteroidota</taxon>
        <taxon>Bacteroidia</taxon>
        <taxon>Bacteroidales</taxon>
        <taxon>Prevotellaceae</taxon>
        <taxon>Segatella</taxon>
    </lineage>
</organism>
<dbReference type="SMART" id="SM00671">
    <property type="entry name" value="SEL1"/>
    <property type="match status" value="6"/>
</dbReference>
<dbReference type="InterPro" id="IPR052748">
    <property type="entry name" value="ISR_Activator"/>
</dbReference>
<protein>
    <submittedName>
        <fullName evidence="2">Sel1 repeat family protein</fullName>
    </submittedName>
</protein>
<accession>A0AA92TQ39</accession>
<dbReference type="PANTHER" id="PTHR45011">
    <property type="entry name" value="DAP3-BINDING CELL DEATH ENHANCER 1"/>
    <property type="match status" value="1"/>
</dbReference>
<evidence type="ECO:0000313" key="2">
    <source>
        <dbReference type="EMBL" id="RGU92555.1"/>
    </source>
</evidence>
<dbReference type="Pfam" id="PF08238">
    <property type="entry name" value="Sel1"/>
    <property type="match status" value="6"/>
</dbReference>
<dbReference type="AlphaFoldDB" id="A0AA92TQ39"/>